<proteinExistence type="inferred from homology"/>
<dbReference type="FunFam" id="3.40.930.10:FF:000020">
    <property type="entry name" value="Anion exchange protein"/>
    <property type="match status" value="1"/>
</dbReference>
<dbReference type="OMA" id="HELRSEW"/>
<reference evidence="15" key="2">
    <citation type="submission" date="2025-09" db="UniProtKB">
        <authorList>
            <consortium name="Ensembl"/>
        </authorList>
    </citation>
    <scope>IDENTIFICATION</scope>
</reference>
<dbReference type="PANTHER" id="PTHR11453:SF14">
    <property type="entry name" value="ANION EXCHANGE PROTEIN 2"/>
    <property type="match status" value="1"/>
</dbReference>
<evidence type="ECO:0000256" key="2">
    <source>
        <dbReference type="ARBA" id="ARBA00010993"/>
    </source>
</evidence>
<evidence type="ECO:0000256" key="3">
    <source>
        <dbReference type="ARBA" id="ARBA00022448"/>
    </source>
</evidence>
<feature type="region of interest" description="Disordered" evidence="11">
    <location>
        <begin position="14"/>
        <end position="36"/>
    </location>
</feature>
<evidence type="ECO:0000313" key="15">
    <source>
        <dbReference type="Ensembl" id="ENSCSEP00000022992.1"/>
    </source>
</evidence>
<feature type="region of interest" description="Disordered" evidence="11">
    <location>
        <begin position="148"/>
        <end position="180"/>
    </location>
</feature>
<organism evidence="15 16">
    <name type="scientific">Cynoglossus semilaevis</name>
    <name type="common">Tongue sole</name>
    <dbReference type="NCBI Taxonomy" id="244447"/>
    <lineage>
        <taxon>Eukaryota</taxon>
        <taxon>Metazoa</taxon>
        <taxon>Chordata</taxon>
        <taxon>Craniata</taxon>
        <taxon>Vertebrata</taxon>
        <taxon>Euteleostomi</taxon>
        <taxon>Actinopterygii</taxon>
        <taxon>Neopterygii</taxon>
        <taxon>Teleostei</taxon>
        <taxon>Neoteleostei</taxon>
        <taxon>Acanthomorphata</taxon>
        <taxon>Carangaria</taxon>
        <taxon>Pleuronectiformes</taxon>
        <taxon>Pleuronectoidei</taxon>
        <taxon>Cynoglossidae</taxon>
        <taxon>Cynoglossinae</taxon>
        <taxon>Cynoglossus</taxon>
    </lineage>
</organism>
<dbReference type="GO" id="GO:0005452">
    <property type="term" value="F:solute:inorganic anion antiporter activity"/>
    <property type="evidence" value="ECO:0007669"/>
    <property type="project" value="InterPro"/>
</dbReference>
<dbReference type="AlphaFoldDB" id="A0A3P8W936"/>
<dbReference type="GO" id="GO:0016323">
    <property type="term" value="C:basolateral plasma membrane"/>
    <property type="evidence" value="ECO:0007669"/>
    <property type="project" value="TreeGrafter"/>
</dbReference>
<protein>
    <submittedName>
        <fullName evidence="15">Uncharacterized protein</fullName>
    </submittedName>
</protein>
<dbReference type="Pfam" id="PF07565">
    <property type="entry name" value="Band_3_cyto"/>
    <property type="match status" value="2"/>
</dbReference>
<keyword evidence="6 12" id="KW-0812">Transmembrane</keyword>
<keyword evidence="16" id="KW-1185">Reference proteome</keyword>
<evidence type="ECO:0000256" key="11">
    <source>
        <dbReference type="SAM" id="MobiDB-lite"/>
    </source>
</evidence>
<feature type="transmembrane region" description="Helical" evidence="12">
    <location>
        <begin position="425"/>
        <end position="450"/>
    </location>
</feature>
<sequence>RRIESTRRFGLDFIKDDDDDDDDDDDITSGSPLSSSCCPPQVLVELKELVVNRNQELQWQETARWTKFEGAVEAESRPYLSPLSFHSLLELRRTITQGDVLLDLKERTLQGISEQVVRQLVRSQQIQDQDRDLVQNLILLRHSCLRDEKDDGWSSSQSEPSKAQSNHREPEEKKLSERGPERAEATLVLVGTLDGLDRPCVAFVRLQESVLLEAVLDVPVPVRFLFLLLGPPTSSLNYHLIGRSISTLMSDTRFHQAMYQVDNQQDLLATIDRLLECSEGLLIFLNVLVFIPIGSPGPSKPREDHLKRSGRLFGGLVRDVTRRYPQYLSDITDALNPQCMAAVIFIYFAALSPAITFGGLLAEKTEGLMGVSELMVATAVQGTVFSLVGAQPLLVIGFSGPLLVFEEAFYSFCRVNGVDYLTGRVWIGFWLVLIVLLTVAFEGSVLVALVSRFTQEIFSFLITQH</sequence>
<dbReference type="GO" id="GO:0008509">
    <property type="term" value="F:monoatomic anion transmembrane transporter activity"/>
    <property type="evidence" value="ECO:0007669"/>
    <property type="project" value="InterPro"/>
</dbReference>
<dbReference type="GO" id="GO:0051453">
    <property type="term" value="P:regulation of intracellular pH"/>
    <property type="evidence" value="ECO:0007669"/>
    <property type="project" value="TreeGrafter"/>
</dbReference>
<dbReference type="Gene3D" id="1.10.287.570">
    <property type="entry name" value="Helical hairpin bin"/>
    <property type="match status" value="1"/>
</dbReference>
<dbReference type="GO" id="GO:0016324">
    <property type="term" value="C:apical plasma membrane"/>
    <property type="evidence" value="ECO:0007669"/>
    <property type="project" value="TreeGrafter"/>
</dbReference>
<evidence type="ECO:0000313" key="16">
    <source>
        <dbReference type="Proteomes" id="UP000265120"/>
    </source>
</evidence>
<keyword evidence="9 12" id="KW-0472">Membrane</keyword>
<evidence type="ECO:0000256" key="8">
    <source>
        <dbReference type="ARBA" id="ARBA00023065"/>
    </source>
</evidence>
<name>A0A3P8W936_CYNSE</name>
<evidence type="ECO:0000259" key="13">
    <source>
        <dbReference type="Pfam" id="PF00955"/>
    </source>
</evidence>
<comment type="subcellular location">
    <subcellularLocation>
        <location evidence="1">Cell membrane</location>
        <topology evidence="1">Multi-pass membrane protein</topology>
    </subcellularLocation>
</comment>
<keyword evidence="4" id="KW-1003">Cell membrane</keyword>
<evidence type="ECO:0000256" key="10">
    <source>
        <dbReference type="ARBA" id="ARBA00049347"/>
    </source>
</evidence>
<dbReference type="InterPro" id="IPR016152">
    <property type="entry name" value="PTrfase/Anion_transptr"/>
</dbReference>
<dbReference type="InterPro" id="IPR013769">
    <property type="entry name" value="Band3_cytoplasmic_dom"/>
</dbReference>
<evidence type="ECO:0000256" key="5">
    <source>
        <dbReference type="ARBA" id="ARBA00022681"/>
    </source>
</evidence>
<dbReference type="InterPro" id="IPR003020">
    <property type="entry name" value="HCO3_transpt_euk"/>
</dbReference>
<dbReference type="Proteomes" id="UP000265120">
    <property type="component" value="Unassembled WGS sequence"/>
</dbReference>
<dbReference type="GeneTree" id="ENSGT00940000159765"/>
<feature type="compositionally biased region" description="Acidic residues" evidence="11">
    <location>
        <begin position="15"/>
        <end position="27"/>
    </location>
</feature>
<evidence type="ECO:0000256" key="12">
    <source>
        <dbReference type="SAM" id="Phobius"/>
    </source>
</evidence>
<feature type="compositionally biased region" description="Low complexity" evidence="11">
    <location>
        <begin position="154"/>
        <end position="164"/>
    </location>
</feature>
<evidence type="ECO:0000256" key="7">
    <source>
        <dbReference type="ARBA" id="ARBA00022989"/>
    </source>
</evidence>
<keyword evidence="8" id="KW-0406">Ion transport</keyword>
<dbReference type="PRINTS" id="PR01231">
    <property type="entry name" value="HCO3TRNSPORT"/>
</dbReference>
<feature type="domain" description="Band 3 cytoplasmic" evidence="14">
    <location>
        <begin position="41"/>
        <end position="150"/>
    </location>
</feature>
<feature type="transmembrane region" description="Helical" evidence="12">
    <location>
        <begin position="374"/>
        <end position="405"/>
    </location>
</feature>
<dbReference type="SUPFAM" id="SSF55804">
    <property type="entry name" value="Phoshotransferase/anion transport protein"/>
    <property type="match status" value="1"/>
</dbReference>
<evidence type="ECO:0000256" key="1">
    <source>
        <dbReference type="ARBA" id="ARBA00004651"/>
    </source>
</evidence>
<feature type="transmembrane region" description="Helical" evidence="12">
    <location>
        <begin position="340"/>
        <end position="362"/>
    </location>
</feature>
<dbReference type="PANTHER" id="PTHR11453">
    <property type="entry name" value="ANION EXCHANGE PROTEIN"/>
    <property type="match status" value="1"/>
</dbReference>
<evidence type="ECO:0000256" key="9">
    <source>
        <dbReference type="ARBA" id="ARBA00023136"/>
    </source>
</evidence>
<dbReference type="FunFam" id="1.10.287.570:FF:000001">
    <property type="entry name" value="Anion exchange protein"/>
    <property type="match status" value="1"/>
</dbReference>
<keyword evidence="3" id="KW-0813">Transport</keyword>
<evidence type="ECO:0000256" key="6">
    <source>
        <dbReference type="ARBA" id="ARBA00022692"/>
    </source>
</evidence>
<keyword evidence="7 12" id="KW-1133">Transmembrane helix</keyword>
<feature type="domain" description="Band 3 cytoplasmic" evidence="14">
    <location>
        <begin position="160"/>
        <end position="278"/>
    </location>
</feature>
<accession>A0A3P8W936</accession>
<dbReference type="InterPro" id="IPR001717">
    <property type="entry name" value="Anion_exchange"/>
</dbReference>
<dbReference type="Ensembl" id="ENSCSET00000023287.1">
    <property type="protein sequence ID" value="ENSCSEP00000022992.1"/>
    <property type="gene ID" value="ENSCSEG00000014653.1"/>
</dbReference>
<comment type="catalytic activity">
    <reaction evidence="10">
        <text>hydrogencarbonate(in) + chloride(out) = hydrogencarbonate(out) + chloride(in)</text>
        <dbReference type="Rhea" id="RHEA:72363"/>
        <dbReference type="ChEBI" id="CHEBI:17544"/>
        <dbReference type="ChEBI" id="CHEBI:17996"/>
    </reaction>
</comment>
<dbReference type="Pfam" id="PF00955">
    <property type="entry name" value="HCO3_cotransp"/>
    <property type="match status" value="1"/>
</dbReference>
<dbReference type="Gene3D" id="3.40.930.10">
    <property type="entry name" value="Mannitol-specific EII, Chain A"/>
    <property type="match status" value="1"/>
</dbReference>
<keyword evidence="5" id="KW-0039">Anion exchange</keyword>
<comment type="similarity">
    <text evidence="2">Belongs to the anion exchanger (TC 2.A.31) family.</text>
</comment>
<dbReference type="InParanoid" id="A0A3P8W936"/>
<dbReference type="GO" id="GO:0015701">
    <property type="term" value="P:bicarbonate transport"/>
    <property type="evidence" value="ECO:0007669"/>
    <property type="project" value="TreeGrafter"/>
</dbReference>
<evidence type="ECO:0000259" key="14">
    <source>
        <dbReference type="Pfam" id="PF07565"/>
    </source>
</evidence>
<reference evidence="15" key="1">
    <citation type="submission" date="2025-08" db="UniProtKB">
        <authorList>
            <consortium name="Ensembl"/>
        </authorList>
    </citation>
    <scope>IDENTIFICATION</scope>
</reference>
<dbReference type="InterPro" id="IPR011531">
    <property type="entry name" value="HCO3_transpt-like_TM_dom"/>
</dbReference>
<dbReference type="PRINTS" id="PR00165">
    <property type="entry name" value="ANIONEXCHNGR"/>
</dbReference>
<feature type="domain" description="Bicarbonate transporter-like transmembrane" evidence="13">
    <location>
        <begin position="311"/>
        <end position="463"/>
    </location>
</feature>
<evidence type="ECO:0000256" key="4">
    <source>
        <dbReference type="ARBA" id="ARBA00022475"/>
    </source>
</evidence>
<feature type="compositionally biased region" description="Basic and acidic residues" evidence="11">
    <location>
        <begin position="166"/>
        <end position="180"/>
    </location>
</feature>